<dbReference type="GO" id="GO:0050201">
    <property type="term" value="F:fucokinase activity"/>
    <property type="evidence" value="ECO:0007669"/>
    <property type="project" value="TreeGrafter"/>
</dbReference>
<protein>
    <recommendedName>
        <fullName evidence="8">Fucokinase</fullName>
    </recommendedName>
</protein>
<dbReference type="OMA" id="SRCPTQI"/>
<dbReference type="InterPro" id="IPR012887">
    <property type="entry name" value="GDP_fucose_pyrophosphorylase"/>
</dbReference>
<evidence type="ECO:0000313" key="6">
    <source>
        <dbReference type="EMBL" id="EEC42659.1"/>
    </source>
</evidence>
<dbReference type="SUPFAM" id="SSF55060">
    <property type="entry name" value="GHMP Kinase, C-terminal domain"/>
    <property type="match status" value="1"/>
</dbReference>
<reference evidence="6 7" key="1">
    <citation type="journal article" date="2008" name="Nature">
        <title>The Phaeodactylum genome reveals the evolutionary history of diatom genomes.</title>
        <authorList>
            <person name="Bowler C."/>
            <person name="Allen A.E."/>
            <person name="Badger J.H."/>
            <person name="Grimwood J."/>
            <person name="Jabbari K."/>
            <person name="Kuo A."/>
            <person name="Maheswari U."/>
            <person name="Martens C."/>
            <person name="Maumus F."/>
            <person name="Otillar R.P."/>
            <person name="Rayko E."/>
            <person name="Salamov A."/>
            <person name="Vandepoele K."/>
            <person name="Beszteri B."/>
            <person name="Gruber A."/>
            <person name="Heijde M."/>
            <person name="Katinka M."/>
            <person name="Mock T."/>
            <person name="Valentin K."/>
            <person name="Verret F."/>
            <person name="Berges J.A."/>
            <person name="Brownlee C."/>
            <person name="Cadoret J.P."/>
            <person name="Chiovitti A."/>
            <person name="Choi C.J."/>
            <person name="Coesel S."/>
            <person name="De Martino A."/>
            <person name="Detter J.C."/>
            <person name="Durkin C."/>
            <person name="Falciatore A."/>
            <person name="Fournet J."/>
            <person name="Haruta M."/>
            <person name="Huysman M.J."/>
            <person name="Jenkins B.D."/>
            <person name="Jiroutova K."/>
            <person name="Jorgensen R.E."/>
            <person name="Joubert Y."/>
            <person name="Kaplan A."/>
            <person name="Kroger N."/>
            <person name="Kroth P.G."/>
            <person name="La Roche J."/>
            <person name="Lindquist E."/>
            <person name="Lommer M."/>
            <person name="Martin-Jezequel V."/>
            <person name="Lopez P.J."/>
            <person name="Lucas S."/>
            <person name="Mangogna M."/>
            <person name="McGinnis K."/>
            <person name="Medlin L.K."/>
            <person name="Montsant A."/>
            <person name="Oudot-Le Secq M.P."/>
            <person name="Napoli C."/>
            <person name="Obornik M."/>
            <person name="Parker M.S."/>
            <person name="Petit J.L."/>
            <person name="Porcel B.M."/>
            <person name="Poulsen N."/>
            <person name="Robison M."/>
            <person name="Rychlewski L."/>
            <person name="Rynearson T.A."/>
            <person name="Schmutz J."/>
            <person name="Shapiro H."/>
            <person name="Siaut M."/>
            <person name="Stanley M."/>
            <person name="Sussman M.R."/>
            <person name="Taylor A.R."/>
            <person name="Vardi A."/>
            <person name="von Dassow P."/>
            <person name="Vyverman W."/>
            <person name="Willis A."/>
            <person name="Wyrwicz L.S."/>
            <person name="Rokhsar D.S."/>
            <person name="Weissenbach J."/>
            <person name="Armbrust E.V."/>
            <person name="Green B.R."/>
            <person name="Van de Peer Y."/>
            <person name="Grigoriev I.V."/>
        </authorList>
    </citation>
    <scope>NUCLEOTIDE SEQUENCE [LARGE SCALE GENOMIC DNA]</scope>
    <source>
        <strain evidence="6 7">CCAP 1055/1</strain>
    </source>
</reference>
<dbReference type="PANTHER" id="PTHR32463">
    <property type="entry name" value="L-FUCOSE KINASE"/>
    <property type="match status" value="1"/>
</dbReference>
<evidence type="ECO:0000256" key="1">
    <source>
        <dbReference type="ARBA" id="ARBA00022679"/>
    </source>
</evidence>
<dbReference type="Pfam" id="PF08544">
    <property type="entry name" value="GHMP_kinases_C"/>
    <property type="match status" value="1"/>
</dbReference>
<keyword evidence="1" id="KW-0808">Transferase</keyword>
<dbReference type="OrthoDB" id="271303at2759"/>
<reference evidence="7" key="2">
    <citation type="submission" date="2008-08" db="EMBL/GenBank/DDBJ databases">
        <authorList>
            <consortium name="Diatom Consortium"/>
            <person name="Grigoriev I."/>
            <person name="Grimwood J."/>
            <person name="Kuo A."/>
            <person name="Otillar R.P."/>
            <person name="Salamov A."/>
            <person name="Detter J.C."/>
            <person name="Lindquist E."/>
            <person name="Shapiro H."/>
            <person name="Lucas S."/>
            <person name="Glavina del Rio T."/>
            <person name="Pitluck S."/>
            <person name="Rokhsar D."/>
            <person name="Bowler C."/>
        </authorList>
    </citation>
    <scope>GENOME REANNOTATION</scope>
    <source>
        <strain evidence="7">CCAP 1055/1</strain>
    </source>
</reference>
<evidence type="ECO:0000256" key="2">
    <source>
        <dbReference type="ARBA" id="ARBA00022741"/>
    </source>
</evidence>
<dbReference type="InterPro" id="IPR001174">
    <property type="entry name" value="HddA/FKP"/>
</dbReference>
<dbReference type="InterPro" id="IPR052203">
    <property type="entry name" value="GHMP_Kinase-Related"/>
</dbReference>
<accession>B7S4B1</accession>
<feature type="domain" description="GDP-fucose pyrophosphorylase" evidence="4">
    <location>
        <begin position="86"/>
        <end position="532"/>
    </location>
</feature>
<name>B7S4B1_PHATC</name>
<dbReference type="InterPro" id="IPR013750">
    <property type="entry name" value="GHMP_kinase_C_dom"/>
</dbReference>
<dbReference type="eggNOG" id="KOG4644">
    <property type="taxonomic scope" value="Eukaryota"/>
</dbReference>
<dbReference type="STRING" id="556484.B7S4B1"/>
<keyword evidence="2" id="KW-0547">Nucleotide-binding</keyword>
<sequence length="1090" mass="119673">MTAEATFFPFDRVVLTFPDQRAADAAASSTLPQFVRESYRNVTLVTACDPLGTRVGSGGGTLNALDVVFSASRDSDAHTNLVDDEACSILVIHAGGESSRCPTQMILGKAWTSLPTMSSVGSPGVATCRLQTPVHVWLRICERLFRGIPNGSIVVLAADTLLRLPDSKFAIDWEAHADTVFGLAVPAPLATASNHGVFVLPPMRTNAVPGASDQSSEPVIQVEPCHDVLQKPSQSTLQAHCQFKQNGQACAWIDTGVIVFLPTTATILRRLAFDDELLSRCTASTLQSMQNRHLADGDSPESALIKAQDASFRFDLYTDLLQALPMVASMDDRLDNGKVTQGPSYAVLRESFRSCRLSVMTIPSGRFLHLGTTRELLDFYTHGCHSNTEPLTASMSPPQALCREFGTSLALTRRLEAFTLVGPYGQIDPSAIIMHSSIQDSLSMESVGSLPMVIPDNTIVQQVRRVPQDEADTCACTLVVLGVDDKIKSLDGLYGRPLQDFMSWAGLSESDLWDEEADHKMVWNARLHPSIKPGDSYADLFSWLQLFLDEEPFSESAMRLWKQQHRYSLAEIRNKADAKGEFEFRRALVEETIPQQRACFLDQVQQTLHGRKHDCLDFQFAVDSFQIARNSYELEVVFQGLDTVLRDSLRERHFDIVARTANTFSTLLSNLIISNDTPVDNELLGLLLDFEVHVAREDNVKATQIVDELLKKRDDILKHNSVCGGYTMVMDRIAQIMTQACVCHRRYLENVLLQPRQPPIFDRWATATAPARVDLAGGWSDTPPICVENGGSVTGIAVVVNGQLPLSCQARVVRGGQGILLMAESRDTSNVLLSTVQCEAQTIADLQSYQDPTSDCALLKCHVVGIRFETTTLVDAVLVLEQRLTTGGGFQDQVNGLFGGAKQVTCPPAIPLALSVQPIPLSDAMRVKLNQRLILVFTGKTRLAKNILQTVLRRWALRTPEIYSNSQALVETSNQAREALQSEDEVALGRCLSEYWEQKKIMAGPDSGVEPLVVDEILRILRSKHAIDGGSLCGAGGGGFLILLAAHGWDKHGLEALLQDADQPGVTFNDLQWYDCHICENGIQTTVSDS</sequence>
<evidence type="ECO:0000313" key="7">
    <source>
        <dbReference type="Proteomes" id="UP000000759"/>
    </source>
</evidence>
<dbReference type="InParanoid" id="B7S4B1"/>
<organism evidence="6 7">
    <name type="scientific">Phaeodactylum tricornutum (strain CCAP 1055/1)</name>
    <dbReference type="NCBI Taxonomy" id="556484"/>
    <lineage>
        <taxon>Eukaryota</taxon>
        <taxon>Sar</taxon>
        <taxon>Stramenopiles</taxon>
        <taxon>Ochrophyta</taxon>
        <taxon>Bacillariophyta</taxon>
        <taxon>Bacillariophyceae</taxon>
        <taxon>Bacillariophycidae</taxon>
        <taxon>Naviculales</taxon>
        <taxon>Phaeodactylaceae</taxon>
        <taxon>Phaeodactylum</taxon>
    </lineage>
</organism>
<evidence type="ECO:0008006" key="8">
    <source>
        <dbReference type="Google" id="ProtNLM"/>
    </source>
</evidence>
<dbReference type="InterPro" id="IPR036554">
    <property type="entry name" value="GHMP_kinase_C_sf"/>
</dbReference>
<evidence type="ECO:0000256" key="3">
    <source>
        <dbReference type="ARBA" id="ARBA00022777"/>
    </source>
</evidence>
<keyword evidence="3" id="KW-0418">Kinase</keyword>
<dbReference type="PaxDb" id="2850-Phatrdraft1431"/>
<dbReference type="HOGENOM" id="CLU_006983_1_1_1"/>
<dbReference type="PRINTS" id="PR00960">
    <property type="entry name" value="LMBPPROTEIN"/>
</dbReference>
<gene>
    <name evidence="6" type="ORF">PHATRDRAFT_bd1431</name>
</gene>
<dbReference type="RefSeq" id="XP_002176423.1">
    <property type="nucleotide sequence ID" value="XM_002176387.1"/>
</dbReference>
<dbReference type="Gene3D" id="3.30.230.10">
    <property type="match status" value="1"/>
</dbReference>
<dbReference type="GO" id="GO:0005524">
    <property type="term" value="F:ATP binding"/>
    <property type="evidence" value="ECO:0007669"/>
    <property type="project" value="InterPro"/>
</dbReference>
<dbReference type="PANTHER" id="PTHR32463:SF0">
    <property type="entry name" value="L-FUCOSE KINASE"/>
    <property type="match status" value="1"/>
</dbReference>
<dbReference type="GO" id="GO:0042352">
    <property type="term" value="P:GDP-L-fucose salvage"/>
    <property type="evidence" value="ECO:0007669"/>
    <property type="project" value="TreeGrafter"/>
</dbReference>
<proteinExistence type="predicted"/>
<dbReference type="InterPro" id="IPR014721">
    <property type="entry name" value="Ribsml_uS5_D2-typ_fold_subgr"/>
</dbReference>
<dbReference type="KEGG" id="pti:PHATRDRAFT_bd1431"/>
<dbReference type="GeneID" id="7204897"/>
<keyword evidence="7" id="KW-1185">Reference proteome</keyword>
<dbReference type="Gene3D" id="3.30.230.120">
    <property type="match status" value="1"/>
</dbReference>
<dbReference type="AlphaFoldDB" id="B7S4B1"/>
<evidence type="ECO:0000259" key="4">
    <source>
        <dbReference type="Pfam" id="PF07959"/>
    </source>
</evidence>
<dbReference type="Pfam" id="PF07959">
    <property type="entry name" value="Fucose_pyrophosphorylase"/>
    <property type="match status" value="1"/>
</dbReference>
<feature type="domain" description="GHMP kinase C-terminal" evidence="5">
    <location>
        <begin position="976"/>
        <end position="1045"/>
    </location>
</feature>
<dbReference type="EMBL" id="DS999284">
    <property type="protein sequence ID" value="EEC42659.1"/>
    <property type="molecule type" value="Genomic_DNA"/>
</dbReference>
<evidence type="ECO:0000259" key="5">
    <source>
        <dbReference type="Pfam" id="PF08544"/>
    </source>
</evidence>
<dbReference type="Proteomes" id="UP000000759">
    <property type="component" value="Unassembled WGS sequence"/>
</dbReference>